<evidence type="ECO:0000259" key="3">
    <source>
        <dbReference type="PROSITE" id="PS50835"/>
    </source>
</evidence>
<dbReference type="OrthoDB" id="5982258at2759"/>
<dbReference type="InterPro" id="IPR003598">
    <property type="entry name" value="Ig_sub2"/>
</dbReference>
<keyword evidence="6" id="KW-1185">Reference proteome</keyword>
<sequence>MEVLAYTSGGDGVRTTPIHCQTEQDAPEAPTAVKALVMSADSILVSWKPPTEPNGIIEYYMVYYKETGNNDDKPKSQKIVPNLRNQNLSFQAKNLDSNLKYEFWVTAATTIGEGQPSKKVTVSPSTSVPAKIASFDDTFTTTYKEDVTLPCLAVGVPTPVITWTIKGVKFSANTNDRVRQHPDGSLFIRDITRSDAGEYSCKVENDYGQDFVTHHLIVNAPPNAPIVQLTSTTTNSLTVKLKPHDTDGEPIHGTPFITNPNLVIGKLFKWDQTLTNTLSRSCCVVQGISSMLQPITVLEPEIHRTTSIPKRKAKNRSSQVLINSLKSHRTASRCISTLGQMEDAPCCTLSLNKRKRSAQNGFKSPTTSNQEVTSSC</sequence>
<dbReference type="InterPro" id="IPR003599">
    <property type="entry name" value="Ig_sub"/>
</dbReference>
<dbReference type="CDD" id="cd00063">
    <property type="entry name" value="FN3"/>
    <property type="match status" value="1"/>
</dbReference>
<reference evidence="5" key="1">
    <citation type="submission" date="2022-01" db="EMBL/GenBank/DDBJ databases">
        <authorList>
            <person name="King R."/>
        </authorList>
    </citation>
    <scope>NUCLEOTIDE SEQUENCE</scope>
</reference>
<dbReference type="InterPro" id="IPR003961">
    <property type="entry name" value="FN3_dom"/>
</dbReference>
<dbReference type="Proteomes" id="UP001153709">
    <property type="component" value="Chromosome 9"/>
</dbReference>
<dbReference type="SMART" id="SM00060">
    <property type="entry name" value="FN3"/>
    <property type="match status" value="1"/>
</dbReference>
<dbReference type="EMBL" id="OU898284">
    <property type="protein sequence ID" value="CAH1286095.1"/>
    <property type="molecule type" value="Genomic_DNA"/>
</dbReference>
<accession>A0A9P0GW30</accession>
<dbReference type="FunFam" id="2.60.40.10:FF:000410">
    <property type="entry name" value="Down syndrome cell adhesion molecule, isoform H"/>
    <property type="match status" value="1"/>
</dbReference>
<dbReference type="PANTHER" id="PTHR44170">
    <property type="entry name" value="PROTEIN SIDEKICK"/>
    <property type="match status" value="1"/>
</dbReference>
<dbReference type="GO" id="GO:0098609">
    <property type="term" value="P:cell-cell adhesion"/>
    <property type="evidence" value="ECO:0007669"/>
    <property type="project" value="TreeGrafter"/>
</dbReference>
<proteinExistence type="predicted"/>
<dbReference type="AlphaFoldDB" id="A0A9P0GW30"/>
<dbReference type="InterPro" id="IPR007110">
    <property type="entry name" value="Ig-like_dom"/>
</dbReference>
<dbReference type="PANTHER" id="PTHR44170:SF1">
    <property type="entry name" value="CELL ADHESION MOLECULE-RELATED_DOWN-REGULATED BY ONCOGENES"/>
    <property type="match status" value="1"/>
</dbReference>
<keyword evidence="2" id="KW-1015">Disulfide bond</keyword>
<dbReference type="InterPro" id="IPR013098">
    <property type="entry name" value="Ig_I-set"/>
</dbReference>
<dbReference type="CDD" id="cd00096">
    <property type="entry name" value="Ig"/>
    <property type="match status" value="1"/>
</dbReference>
<evidence type="ECO:0000313" key="6">
    <source>
        <dbReference type="Proteomes" id="UP001153709"/>
    </source>
</evidence>
<dbReference type="Pfam" id="PF00041">
    <property type="entry name" value="fn3"/>
    <property type="match status" value="1"/>
</dbReference>
<dbReference type="SUPFAM" id="SSF49265">
    <property type="entry name" value="Fibronectin type III"/>
    <property type="match status" value="1"/>
</dbReference>
<evidence type="ECO:0000259" key="4">
    <source>
        <dbReference type="PROSITE" id="PS50853"/>
    </source>
</evidence>
<dbReference type="GO" id="GO:0009653">
    <property type="term" value="P:anatomical structure morphogenesis"/>
    <property type="evidence" value="ECO:0007669"/>
    <property type="project" value="UniProtKB-ARBA"/>
</dbReference>
<feature type="domain" description="Ig-like" evidence="3">
    <location>
        <begin position="124"/>
        <end position="219"/>
    </location>
</feature>
<dbReference type="InterPro" id="IPR036116">
    <property type="entry name" value="FN3_sf"/>
</dbReference>
<dbReference type="Gene3D" id="2.60.40.10">
    <property type="entry name" value="Immunoglobulins"/>
    <property type="match status" value="2"/>
</dbReference>
<name>A0A9P0GW30_DIABA</name>
<keyword evidence="1" id="KW-0677">Repeat</keyword>
<dbReference type="InterPro" id="IPR013783">
    <property type="entry name" value="Ig-like_fold"/>
</dbReference>
<organism evidence="5 6">
    <name type="scientific">Diabrotica balteata</name>
    <name type="common">Banded cucumber beetle</name>
    <dbReference type="NCBI Taxonomy" id="107213"/>
    <lineage>
        <taxon>Eukaryota</taxon>
        <taxon>Metazoa</taxon>
        <taxon>Ecdysozoa</taxon>
        <taxon>Arthropoda</taxon>
        <taxon>Hexapoda</taxon>
        <taxon>Insecta</taxon>
        <taxon>Pterygota</taxon>
        <taxon>Neoptera</taxon>
        <taxon>Endopterygota</taxon>
        <taxon>Coleoptera</taxon>
        <taxon>Polyphaga</taxon>
        <taxon>Cucujiformia</taxon>
        <taxon>Chrysomeloidea</taxon>
        <taxon>Chrysomelidae</taxon>
        <taxon>Galerucinae</taxon>
        <taxon>Diabroticina</taxon>
        <taxon>Diabroticites</taxon>
        <taxon>Diabrotica</taxon>
    </lineage>
</organism>
<dbReference type="InterPro" id="IPR036179">
    <property type="entry name" value="Ig-like_dom_sf"/>
</dbReference>
<dbReference type="GO" id="GO:0007399">
    <property type="term" value="P:nervous system development"/>
    <property type="evidence" value="ECO:0007669"/>
    <property type="project" value="TreeGrafter"/>
</dbReference>
<dbReference type="PROSITE" id="PS50835">
    <property type="entry name" value="IG_LIKE"/>
    <property type="match status" value="1"/>
</dbReference>
<dbReference type="SMART" id="SM00408">
    <property type="entry name" value="IGc2"/>
    <property type="match status" value="1"/>
</dbReference>
<gene>
    <name evidence="5" type="ORF">DIABBA_LOCUS13194</name>
</gene>
<dbReference type="GO" id="GO:0030154">
    <property type="term" value="P:cell differentiation"/>
    <property type="evidence" value="ECO:0007669"/>
    <property type="project" value="UniProtKB-ARBA"/>
</dbReference>
<protein>
    <submittedName>
        <fullName evidence="5">Uncharacterized protein</fullName>
    </submittedName>
</protein>
<evidence type="ECO:0000256" key="1">
    <source>
        <dbReference type="ARBA" id="ARBA00022737"/>
    </source>
</evidence>
<dbReference type="SMART" id="SM00409">
    <property type="entry name" value="IG"/>
    <property type="match status" value="1"/>
</dbReference>
<dbReference type="PROSITE" id="PS50853">
    <property type="entry name" value="FN3"/>
    <property type="match status" value="1"/>
</dbReference>
<dbReference type="Pfam" id="PF07679">
    <property type="entry name" value="I-set"/>
    <property type="match status" value="1"/>
</dbReference>
<feature type="domain" description="Fibronectin type-III" evidence="4">
    <location>
        <begin position="29"/>
        <end position="129"/>
    </location>
</feature>
<evidence type="ECO:0000256" key="2">
    <source>
        <dbReference type="ARBA" id="ARBA00023157"/>
    </source>
</evidence>
<dbReference type="SUPFAM" id="SSF48726">
    <property type="entry name" value="Immunoglobulin"/>
    <property type="match status" value="1"/>
</dbReference>
<evidence type="ECO:0000313" key="5">
    <source>
        <dbReference type="EMBL" id="CAH1286095.1"/>
    </source>
</evidence>